<feature type="domain" description="DUF4220" evidence="2">
    <location>
        <begin position="62"/>
        <end position="450"/>
    </location>
</feature>
<keyword evidence="5" id="KW-1185">Reference proteome</keyword>
<feature type="transmembrane region" description="Helical" evidence="1">
    <location>
        <begin position="59"/>
        <end position="83"/>
    </location>
</feature>
<dbReference type="eggNOG" id="ENOG502QSWW">
    <property type="taxonomic scope" value="Eukaryota"/>
</dbReference>
<dbReference type="EnsemblPlants" id="KQK04902">
    <property type="protein sequence ID" value="KQK04902"/>
    <property type="gene ID" value="BRADI_2g16700v3"/>
</dbReference>
<dbReference type="KEGG" id="bdi:104583095"/>
<evidence type="ECO:0000313" key="3">
    <source>
        <dbReference type="EMBL" id="KQK04902.1"/>
    </source>
</evidence>
<dbReference type="PANTHER" id="PTHR31325">
    <property type="entry name" value="OS01G0798800 PROTEIN-RELATED"/>
    <property type="match status" value="1"/>
</dbReference>
<dbReference type="Gramene" id="KQK04902">
    <property type="protein sequence ID" value="KQK04902"/>
    <property type="gene ID" value="BRADI_2g16700v3"/>
</dbReference>
<feature type="transmembrane region" description="Helical" evidence="1">
    <location>
        <begin position="381"/>
        <end position="400"/>
    </location>
</feature>
<feature type="transmembrane region" description="Helical" evidence="1">
    <location>
        <begin position="329"/>
        <end position="348"/>
    </location>
</feature>
<reference evidence="3 4" key="1">
    <citation type="journal article" date="2010" name="Nature">
        <title>Genome sequencing and analysis of the model grass Brachypodium distachyon.</title>
        <authorList>
            <consortium name="International Brachypodium Initiative"/>
        </authorList>
    </citation>
    <scope>NUCLEOTIDE SEQUENCE [LARGE SCALE GENOMIC DNA]</scope>
    <source>
        <strain evidence="3 4">Bd21</strain>
    </source>
</reference>
<evidence type="ECO:0000313" key="4">
    <source>
        <dbReference type="EnsemblPlants" id="KQK04902"/>
    </source>
</evidence>
<dbReference type="Pfam" id="PF04578">
    <property type="entry name" value="DUF594"/>
    <property type="match status" value="1"/>
</dbReference>
<dbReference type="OMA" id="LMQSAPY"/>
<dbReference type="Pfam" id="PF13968">
    <property type="entry name" value="DUF4220"/>
    <property type="match status" value="1"/>
</dbReference>
<dbReference type="HOGENOM" id="CLU_008762_1_1_1"/>
<keyword evidence="1" id="KW-0472">Membrane</keyword>
<dbReference type="GeneID" id="104583095"/>
<evidence type="ECO:0000259" key="2">
    <source>
        <dbReference type="Pfam" id="PF13968"/>
    </source>
</evidence>
<dbReference type="InterPro" id="IPR007658">
    <property type="entry name" value="DUF594"/>
</dbReference>
<feature type="transmembrane region" description="Helical" evidence="1">
    <location>
        <begin position="89"/>
        <end position="109"/>
    </location>
</feature>
<organism evidence="4">
    <name type="scientific">Brachypodium distachyon</name>
    <name type="common">Purple false brome</name>
    <name type="synonym">Trachynia distachya</name>
    <dbReference type="NCBI Taxonomy" id="15368"/>
    <lineage>
        <taxon>Eukaryota</taxon>
        <taxon>Viridiplantae</taxon>
        <taxon>Streptophyta</taxon>
        <taxon>Embryophyta</taxon>
        <taxon>Tracheophyta</taxon>
        <taxon>Spermatophyta</taxon>
        <taxon>Magnoliopsida</taxon>
        <taxon>Liliopsida</taxon>
        <taxon>Poales</taxon>
        <taxon>Poaceae</taxon>
        <taxon>BOP clade</taxon>
        <taxon>Pooideae</taxon>
        <taxon>Stipodae</taxon>
        <taxon>Brachypodieae</taxon>
        <taxon>Brachypodium</taxon>
    </lineage>
</organism>
<protein>
    <recommendedName>
        <fullName evidence="2">DUF4220 domain-containing protein</fullName>
    </recommendedName>
</protein>
<dbReference type="RefSeq" id="XP_014755174.1">
    <property type="nucleotide sequence ID" value="XM_014899688.2"/>
</dbReference>
<name>I1HGG8_BRADI</name>
<sequence length="709" mass="79960">MLSHLSVRNVTRTALGWAASPVGRLARVEVLVTLSCGLLALLVFLGSGRRASASGSFRFIVWAALMLSYPAVSYTIGLMQSAYFRNELVVIWGCFLLLILGCADGIAAYSLEDFDQQARTMLNQALQVIYVLTLLISYASSLPKQLAIPLFVLWFLSAAKLGMRLRSFLLSGRDRVLTFDNKLMADFMLKEHGFCGAEYDAVKMTGYKYVVAGETNQEGLGEHGIRRTNDLVTVDLVWRCDGELLGGGDEAAGKRRDLCLSFALFKLLRRRLGGYPIHEARLNKTRDFVWKGLLGEGHDHERMFRVVEVELGFLFDFYYTRHPSPKETLIPDTAVFAAVVATSLSVLLSSTLLRYQPPEQSTASCAIKIATTGFDIWLTRMVIILFLILESFQYFALLFSDWFKVKMLCRYVLEPCWHGHPFWEPLLRLMCRVRLTRYWNNSLGQHSLLHACFQTENSCILRAPLPESAKNFLLRFKTTHQQSLPAPVKLAIYRSLKSGRGRLRHGECALERNEMLAELSWAIDQESTVHSILIWHVATTMCHMQFGTTPSGGRLIKSHQVATVLSDYCCYLVSSAPELLPGHSFDAQLLFQKVQSNAQQIFRGCRRIDDMYDWLESLYSGQGDPVSGDTLVEGAKLGIQLLRKTPEVRWKVLDEVWVEMLLSVAPSENVTGHVRKLATGGELITHLWALLTHAGIVDTRLNRYQRRGP</sequence>
<proteinExistence type="predicted"/>
<keyword evidence="1" id="KW-1133">Transmembrane helix</keyword>
<reference evidence="3" key="2">
    <citation type="submission" date="2017-06" db="EMBL/GenBank/DDBJ databases">
        <title>WGS assembly of Brachypodium distachyon.</title>
        <authorList>
            <consortium name="The International Brachypodium Initiative"/>
            <person name="Lucas S."/>
            <person name="Harmon-Smith M."/>
            <person name="Lail K."/>
            <person name="Tice H."/>
            <person name="Grimwood J."/>
            <person name="Bruce D."/>
            <person name="Barry K."/>
            <person name="Shu S."/>
            <person name="Lindquist E."/>
            <person name="Wang M."/>
            <person name="Pitluck S."/>
            <person name="Vogel J.P."/>
            <person name="Garvin D.F."/>
            <person name="Mockler T.C."/>
            <person name="Schmutz J."/>
            <person name="Rokhsar D."/>
            <person name="Bevan M.W."/>
        </authorList>
    </citation>
    <scope>NUCLEOTIDE SEQUENCE</scope>
    <source>
        <strain evidence="3">Bd21</strain>
    </source>
</reference>
<evidence type="ECO:0000256" key="1">
    <source>
        <dbReference type="SAM" id="Phobius"/>
    </source>
</evidence>
<dbReference type="Proteomes" id="UP000008810">
    <property type="component" value="Chromosome 2"/>
</dbReference>
<dbReference type="OrthoDB" id="677696at2759"/>
<dbReference type="InterPro" id="IPR025315">
    <property type="entry name" value="DUF4220"/>
</dbReference>
<reference evidence="4" key="3">
    <citation type="submission" date="2018-08" db="UniProtKB">
        <authorList>
            <consortium name="EnsemblPlants"/>
        </authorList>
    </citation>
    <scope>IDENTIFICATION</scope>
    <source>
        <strain evidence="4">cv. Bd21</strain>
    </source>
</reference>
<keyword evidence="1" id="KW-0812">Transmembrane</keyword>
<dbReference type="EMBL" id="CM000881">
    <property type="protein sequence ID" value="KQK04902.1"/>
    <property type="molecule type" value="Genomic_DNA"/>
</dbReference>
<gene>
    <name evidence="4" type="primary">LOC104583095</name>
    <name evidence="3" type="ORF">BRADI_2g16700v3</name>
</gene>
<feature type="transmembrane region" description="Helical" evidence="1">
    <location>
        <begin position="30"/>
        <end position="47"/>
    </location>
</feature>
<evidence type="ECO:0000313" key="5">
    <source>
        <dbReference type="Proteomes" id="UP000008810"/>
    </source>
</evidence>
<accession>I1HGG8</accession>
<dbReference type="AlphaFoldDB" id="I1HGG8"/>